<dbReference type="InterPro" id="IPR017930">
    <property type="entry name" value="Myb_dom"/>
</dbReference>
<dbReference type="Pfam" id="PF11831">
    <property type="entry name" value="Myb_Cef"/>
    <property type="match status" value="1"/>
</dbReference>
<evidence type="ECO:0000259" key="11">
    <source>
        <dbReference type="PROSITE" id="PS51180"/>
    </source>
</evidence>
<evidence type="ECO:0000313" key="14">
    <source>
        <dbReference type="Proteomes" id="UP000094336"/>
    </source>
</evidence>
<feature type="domain" description="HTH myb-type" evidence="12">
    <location>
        <begin position="1"/>
        <end position="58"/>
    </location>
</feature>
<keyword evidence="3" id="KW-0747">Spliceosome</keyword>
<dbReference type="CDD" id="cd09241">
    <property type="entry name" value="BRO1_ScRim20-like"/>
    <property type="match status" value="1"/>
</dbReference>
<keyword evidence="7" id="KW-0539">Nucleus</keyword>
<dbReference type="InterPro" id="IPR004328">
    <property type="entry name" value="BRO1_dom"/>
</dbReference>
<comment type="similarity">
    <text evidence="1">Belongs to the CEF1 family.</text>
</comment>
<dbReference type="GO" id="GO:0000398">
    <property type="term" value="P:mRNA splicing, via spliceosome"/>
    <property type="evidence" value="ECO:0007669"/>
    <property type="project" value="InterPro"/>
</dbReference>
<name>A0A1E3QY92_9ASCO</name>
<dbReference type="GO" id="GO:0003677">
    <property type="term" value="F:DNA binding"/>
    <property type="evidence" value="ECO:0007669"/>
    <property type="project" value="UniProtKB-KW"/>
</dbReference>
<dbReference type="InterPro" id="IPR001005">
    <property type="entry name" value="SANT/Myb"/>
</dbReference>
<evidence type="ECO:0000256" key="1">
    <source>
        <dbReference type="ARBA" id="ARBA00010506"/>
    </source>
</evidence>
<evidence type="ECO:0000256" key="9">
    <source>
        <dbReference type="SAM" id="MobiDB-lite"/>
    </source>
</evidence>
<dbReference type="InterPro" id="IPR038499">
    <property type="entry name" value="BRO1_sf"/>
</dbReference>
<dbReference type="STRING" id="984486.A0A1E3QY92"/>
<feature type="domain" description="Myb-like" evidence="10">
    <location>
        <begin position="3"/>
        <end position="54"/>
    </location>
</feature>
<feature type="domain" description="HTH myb-type" evidence="12">
    <location>
        <begin position="59"/>
        <end position="108"/>
    </location>
</feature>
<gene>
    <name evidence="13" type="ORF">BABINDRAFT_5546</name>
</gene>
<dbReference type="PANTHER" id="PTHR45885:SF1">
    <property type="entry name" value="CELL DIVISION CYCLE 5-LIKE PROTEIN"/>
    <property type="match status" value="1"/>
</dbReference>
<dbReference type="SMART" id="SM01041">
    <property type="entry name" value="BRO1"/>
    <property type="match status" value="1"/>
</dbReference>
<feature type="compositionally biased region" description="Basic and acidic residues" evidence="9">
    <location>
        <begin position="234"/>
        <end position="257"/>
    </location>
</feature>
<organism evidence="13 14">
    <name type="scientific">Babjeviella inositovora NRRL Y-12698</name>
    <dbReference type="NCBI Taxonomy" id="984486"/>
    <lineage>
        <taxon>Eukaryota</taxon>
        <taxon>Fungi</taxon>
        <taxon>Dikarya</taxon>
        <taxon>Ascomycota</taxon>
        <taxon>Saccharomycotina</taxon>
        <taxon>Pichiomycetes</taxon>
        <taxon>Serinales incertae sedis</taxon>
        <taxon>Babjeviella</taxon>
    </lineage>
</organism>
<dbReference type="CDD" id="cd08915">
    <property type="entry name" value="V_Alix_like"/>
    <property type="match status" value="1"/>
</dbReference>
<dbReference type="Gene3D" id="1.10.10.60">
    <property type="entry name" value="Homeodomain-like"/>
    <property type="match status" value="2"/>
</dbReference>
<dbReference type="Gene3D" id="1.25.40.280">
    <property type="entry name" value="alix/aip1 like domains"/>
    <property type="match status" value="1"/>
</dbReference>
<accession>A0A1E3QY92</accession>
<dbReference type="InterPro" id="IPR047242">
    <property type="entry name" value="CDC5L/Cef1"/>
</dbReference>
<dbReference type="Pfam" id="PF03097">
    <property type="entry name" value="BRO1"/>
    <property type="match status" value="1"/>
</dbReference>
<dbReference type="InterPro" id="IPR021786">
    <property type="entry name" value="Cdc5p/Cef1_C"/>
</dbReference>
<dbReference type="Gene3D" id="1.20.140.50">
    <property type="entry name" value="alix/aip1 like domains"/>
    <property type="match status" value="1"/>
</dbReference>
<evidence type="ECO:0000256" key="3">
    <source>
        <dbReference type="ARBA" id="ARBA00022728"/>
    </source>
</evidence>
<dbReference type="PROSITE" id="PS51180">
    <property type="entry name" value="BRO1"/>
    <property type="match status" value="1"/>
</dbReference>
<keyword evidence="14" id="KW-1185">Reference proteome</keyword>
<evidence type="ECO:0000259" key="10">
    <source>
        <dbReference type="PROSITE" id="PS50090"/>
    </source>
</evidence>
<feature type="domain" description="BRO1" evidence="11">
    <location>
        <begin position="625"/>
        <end position="1000"/>
    </location>
</feature>
<dbReference type="GO" id="GO:0000974">
    <property type="term" value="C:Prp19 complex"/>
    <property type="evidence" value="ECO:0007669"/>
    <property type="project" value="InterPro"/>
</dbReference>
<evidence type="ECO:0000256" key="8">
    <source>
        <dbReference type="ARBA" id="ARBA00034837"/>
    </source>
</evidence>
<evidence type="ECO:0000256" key="7">
    <source>
        <dbReference type="ARBA" id="ARBA00023242"/>
    </source>
</evidence>
<dbReference type="RefSeq" id="XP_018987933.1">
    <property type="nucleotide sequence ID" value="XM_019132234.1"/>
</dbReference>
<proteinExistence type="inferred from homology"/>
<dbReference type="FunFam" id="1.10.10.60:FF:000021">
    <property type="entry name" value="CDC5 cell division cycle 5-like"/>
    <property type="match status" value="1"/>
</dbReference>
<feature type="compositionally biased region" description="Acidic residues" evidence="9">
    <location>
        <begin position="1326"/>
        <end position="1340"/>
    </location>
</feature>
<feature type="region of interest" description="Disordered" evidence="9">
    <location>
        <begin position="233"/>
        <end position="275"/>
    </location>
</feature>
<dbReference type="GO" id="GO:0005681">
    <property type="term" value="C:spliceosomal complex"/>
    <property type="evidence" value="ECO:0007669"/>
    <property type="project" value="UniProtKB-KW"/>
</dbReference>
<dbReference type="InterPro" id="IPR047240">
    <property type="entry name" value="SANT_CDC5L_II"/>
</dbReference>
<dbReference type="SMART" id="SM00717">
    <property type="entry name" value="SANT"/>
    <property type="match status" value="2"/>
</dbReference>
<dbReference type="CDD" id="cd11659">
    <property type="entry name" value="SANT_CDC5_II"/>
    <property type="match status" value="1"/>
</dbReference>
<reference evidence="14" key="1">
    <citation type="submission" date="2016-05" db="EMBL/GenBank/DDBJ databases">
        <title>Comparative genomics of biotechnologically important yeasts.</title>
        <authorList>
            <consortium name="DOE Joint Genome Institute"/>
            <person name="Riley R."/>
            <person name="Haridas S."/>
            <person name="Wolfe K.H."/>
            <person name="Lopes M.R."/>
            <person name="Hittinger C.T."/>
            <person name="Goker M."/>
            <person name="Salamov A."/>
            <person name="Wisecaver J."/>
            <person name="Long T.M."/>
            <person name="Aerts A.L."/>
            <person name="Barry K."/>
            <person name="Choi C."/>
            <person name="Clum A."/>
            <person name="Coughlan A.Y."/>
            <person name="Deshpande S."/>
            <person name="Douglass A.P."/>
            <person name="Hanson S.J."/>
            <person name="Klenk H.-P."/>
            <person name="Labutti K."/>
            <person name="Lapidus A."/>
            <person name="Lindquist E."/>
            <person name="Lipzen A."/>
            <person name="Meier-Kolthoff J.P."/>
            <person name="Ohm R.A."/>
            <person name="Otillar R.P."/>
            <person name="Pangilinan J."/>
            <person name="Peng Y."/>
            <person name="Rokas A."/>
            <person name="Rosa C.A."/>
            <person name="Scheuner C."/>
            <person name="Sibirny A.A."/>
            <person name="Slot J.C."/>
            <person name="Stielow J.B."/>
            <person name="Sun H."/>
            <person name="Kurtzman C.P."/>
            <person name="Blackwell M."/>
            <person name="Grigoriev I.V."/>
            <person name="Jeffries T.W."/>
        </authorList>
    </citation>
    <scope>NUCLEOTIDE SEQUENCE [LARGE SCALE GENOMIC DNA]</scope>
    <source>
        <strain evidence="14">NRRL Y-12698</strain>
    </source>
</reference>
<keyword evidence="2" id="KW-0507">mRNA processing</keyword>
<dbReference type="InterPro" id="IPR009057">
    <property type="entry name" value="Homeodomain-like_sf"/>
</dbReference>
<dbReference type="InterPro" id="IPR025304">
    <property type="entry name" value="ALIX_V_dom"/>
</dbReference>
<evidence type="ECO:0000256" key="6">
    <source>
        <dbReference type="ARBA" id="ARBA00023187"/>
    </source>
</evidence>
<feature type="domain" description="Myb-like" evidence="10">
    <location>
        <begin position="55"/>
        <end position="104"/>
    </location>
</feature>
<dbReference type="PANTHER" id="PTHR45885">
    <property type="entry name" value="CELL DIVISION CYCLE 5-LIKE PROTEIN"/>
    <property type="match status" value="1"/>
</dbReference>
<sequence length="1364" mass="152682">MPAVYVKGGVWTNVEDEILKAAVSKYGLNQWARVASLLARKTAKQAKARWNEWLDPQIRKTEWSREEDEKLLHLARLMPNQWRTIAPIIGRTATQCVERYHKLLDDGETDLGFSGPGVEAMDTSLKVGDLNVNPESKPARPDAVDMDDDEKEMLSEARARLANTQGKKAKRKARERMLEESRRIAVLQKRRELKAAGITSKLRVKKKHQKELDYNADIPFEVLAASGRFDVDEEDKRNAHEKATYEREVQRTGIHDKREHKRRDKLRTHDDGNVTEGSSTVVAAAAPKRGVLVLSEPKGAEVIEDEDIDDRIVNKARELKSLIGSQSVLLNETQEALEVQEVKRTATFDRAPKRLKVSVAKEKTAKVSKLRAVFARLPPPVNEYEIILPDQDEVVESAVEETVVADVGVLASAIEAEQEDARQKALGRRSQAVQRLLPIPNIQTVTFGSSDPVHREIVQLIKSDYAKANGDSGMVQDLDEASQDAVQAEIAKEITLAGLAEFQKGIVSLTFAEAVVEYNAERVSRDLNHLIEGNRSLERSVQQKYTAFFSTYHSYQDTLDARLQELQHQLVKQKTYAAIFENEKLAIEAVRGRLQEDVDAVSQIDLAAQRRYNEFHHFLQAMDSNLLSIPLRKTHYIPIGDELRAIISNEYFQLASVFEADLCEVDLQRKNIVDVATDSTGETALKTYGRQLSALEQKFPADAVAFPWYGTLGYSSGVVEQRSFAYERVNVAYNLGALAVLRGVAQSRDSEDGLKRSCAHFQTAAGYFALTRAQARDVPLPLDMQDAVLTCIELLALAQAQETFWQKAVASRMKDSVVARLAVQVAELYDQALRHAKICDVMRAEWISHMTVKKFHFQAAAQLRAARVSSAAAAYGEEVGRLRAAAKACDQALSFKKRVSQMVIDDLTSLRVSVNSLLTKSERDNDLIYLQAVPGETELPSIAPALMVKPTPVELPEADGLFKDLLPYVVLQAAQAFRERQDVFVHEQFEALVGALNSMMNKFLIERSLPAAIDAIQRPEALPATLLERSAEIKGRGGVSAARESLSDIQRLSLQAMNLVGKARQALEATGAQPNEVERGDSLVRETPASSLLDEVASLETYFNQARAGDSIIQEHFADLTPYIELLCGGEPALLDFVPHCRFVKLDPELNRVIIELREAVNEANRQESERSHFLKAVEVKSRESNILPQVIAEYKALLLTSQRSFEPVYDRHIATFNSDIRAFQALRDAQISLEQQIDTLNTEFLRVQSACAVQAERQEALQTLEKAYTGYRELCSNITQGLKFYNDFMAKASDLLRRCEEFSQQEGLSHKEKFTQRKEFSQQGVEDEYLSEEVSDELDAGPPIKSPRARGSLWTPDSGIGFD</sequence>
<keyword evidence="6" id="KW-0508">mRNA splicing</keyword>
<protein>
    <recommendedName>
        <fullName evidence="8">Pre-mRNA-splicing factor CEF1</fullName>
    </recommendedName>
</protein>
<dbReference type="Pfam" id="PF13949">
    <property type="entry name" value="ALIX_LYPXL_bnd"/>
    <property type="match status" value="1"/>
</dbReference>
<evidence type="ECO:0000256" key="5">
    <source>
        <dbReference type="ARBA" id="ARBA00023125"/>
    </source>
</evidence>
<keyword evidence="4" id="KW-0677">Repeat</keyword>
<dbReference type="CDD" id="cd00167">
    <property type="entry name" value="SANT"/>
    <property type="match status" value="1"/>
</dbReference>
<dbReference type="EMBL" id="KV454426">
    <property type="protein sequence ID" value="ODQ82605.1"/>
    <property type="molecule type" value="Genomic_DNA"/>
</dbReference>
<feature type="region of interest" description="Disordered" evidence="9">
    <location>
        <begin position="1314"/>
        <end position="1364"/>
    </location>
</feature>
<dbReference type="Gene3D" id="1.20.120.560">
    <property type="entry name" value="alix/aip1 in complex with the ypdl late domain"/>
    <property type="match status" value="1"/>
</dbReference>
<dbReference type="Proteomes" id="UP000094336">
    <property type="component" value="Unassembled WGS sequence"/>
</dbReference>
<dbReference type="OrthoDB" id="64867at2759"/>
<evidence type="ECO:0000313" key="13">
    <source>
        <dbReference type="EMBL" id="ODQ82605.1"/>
    </source>
</evidence>
<evidence type="ECO:0000259" key="12">
    <source>
        <dbReference type="PROSITE" id="PS51294"/>
    </source>
</evidence>
<dbReference type="Pfam" id="PF13921">
    <property type="entry name" value="Myb_DNA-bind_6"/>
    <property type="match status" value="1"/>
</dbReference>
<evidence type="ECO:0000256" key="2">
    <source>
        <dbReference type="ARBA" id="ARBA00022664"/>
    </source>
</evidence>
<dbReference type="GeneID" id="30150087"/>
<keyword evidence="5" id="KW-0238">DNA-binding</keyword>
<evidence type="ECO:0000256" key="4">
    <source>
        <dbReference type="ARBA" id="ARBA00022737"/>
    </source>
</evidence>
<dbReference type="SUPFAM" id="SSF46689">
    <property type="entry name" value="Homeodomain-like"/>
    <property type="match status" value="1"/>
</dbReference>
<dbReference type="PROSITE" id="PS51294">
    <property type="entry name" value="HTH_MYB"/>
    <property type="match status" value="2"/>
</dbReference>
<dbReference type="PROSITE" id="PS50090">
    <property type="entry name" value="MYB_LIKE"/>
    <property type="match status" value="2"/>
</dbReference>